<accession>A0A3L6F837</accession>
<dbReference type="EMBL" id="NCVQ01000005">
    <property type="protein sequence ID" value="PWZ29078.1"/>
    <property type="molecule type" value="Genomic_DNA"/>
</dbReference>
<evidence type="ECO:0000313" key="1">
    <source>
        <dbReference type="EMBL" id="PWZ29078.1"/>
    </source>
</evidence>
<dbReference type="AlphaFoldDB" id="A0A3L6F837"/>
<comment type="caution">
    <text evidence="1">The sequence shown here is derived from an EMBL/GenBank/DDBJ whole genome shotgun (WGS) entry which is preliminary data.</text>
</comment>
<gene>
    <name evidence="1" type="ORF">Zm00014a_020250</name>
</gene>
<evidence type="ECO:0000313" key="2">
    <source>
        <dbReference type="Proteomes" id="UP000251960"/>
    </source>
</evidence>
<reference evidence="1 2" key="1">
    <citation type="journal article" date="2018" name="Nat. Genet.">
        <title>Extensive intraspecific gene order and gene structural variations between Mo17 and other maize genomes.</title>
        <authorList>
            <person name="Sun S."/>
            <person name="Zhou Y."/>
            <person name="Chen J."/>
            <person name="Shi J."/>
            <person name="Zhao H."/>
            <person name="Zhao H."/>
            <person name="Song W."/>
            <person name="Zhang M."/>
            <person name="Cui Y."/>
            <person name="Dong X."/>
            <person name="Liu H."/>
            <person name="Ma X."/>
            <person name="Jiao Y."/>
            <person name="Wang B."/>
            <person name="Wei X."/>
            <person name="Stein J.C."/>
            <person name="Glaubitz J.C."/>
            <person name="Lu F."/>
            <person name="Yu G."/>
            <person name="Liang C."/>
            <person name="Fengler K."/>
            <person name="Li B."/>
            <person name="Rafalski A."/>
            <person name="Schnable P.S."/>
            <person name="Ware D.H."/>
            <person name="Buckler E.S."/>
            <person name="Lai J."/>
        </authorList>
    </citation>
    <scope>NUCLEOTIDE SEQUENCE [LARGE SCALE GENOMIC DNA]</scope>
    <source>
        <strain evidence="2">cv. Missouri 17</strain>
        <tissue evidence="1">Seedling</tissue>
    </source>
</reference>
<protein>
    <submittedName>
        <fullName evidence="1">Uncharacterized protein</fullName>
    </submittedName>
</protein>
<sequence>MVICIMDALTIICIMDYDNLDFFGSIGYKN</sequence>
<proteinExistence type="predicted"/>
<name>A0A3L6F837_MAIZE</name>
<dbReference type="Proteomes" id="UP000251960">
    <property type="component" value="Chromosome 4"/>
</dbReference>
<organism evidence="1 2">
    <name type="scientific">Zea mays</name>
    <name type="common">Maize</name>
    <dbReference type="NCBI Taxonomy" id="4577"/>
    <lineage>
        <taxon>Eukaryota</taxon>
        <taxon>Viridiplantae</taxon>
        <taxon>Streptophyta</taxon>
        <taxon>Embryophyta</taxon>
        <taxon>Tracheophyta</taxon>
        <taxon>Spermatophyta</taxon>
        <taxon>Magnoliopsida</taxon>
        <taxon>Liliopsida</taxon>
        <taxon>Poales</taxon>
        <taxon>Poaceae</taxon>
        <taxon>PACMAD clade</taxon>
        <taxon>Panicoideae</taxon>
        <taxon>Andropogonodae</taxon>
        <taxon>Andropogoneae</taxon>
        <taxon>Tripsacinae</taxon>
        <taxon>Zea</taxon>
    </lineage>
</organism>